<dbReference type="GO" id="GO:0016887">
    <property type="term" value="F:ATP hydrolysis activity"/>
    <property type="evidence" value="ECO:0007669"/>
    <property type="project" value="UniProtKB-UniRule"/>
</dbReference>
<evidence type="ECO:0000256" key="7">
    <source>
        <dbReference type="ARBA" id="ARBA00022840"/>
    </source>
</evidence>
<comment type="similarity">
    <text evidence="10 11 14">Belongs to the peptidase S16 family.</text>
</comment>
<dbReference type="GO" id="GO:0005524">
    <property type="term" value="F:ATP binding"/>
    <property type="evidence" value="ECO:0007669"/>
    <property type="project" value="UniProtKB-UniRule"/>
</dbReference>
<evidence type="ECO:0000259" key="16">
    <source>
        <dbReference type="PROSITE" id="PS51787"/>
    </source>
</evidence>
<dbReference type="MEROPS" id="S16.001"/>
<evidence type="ECO:0000256" key="9">
    <source>
        <dbReference type="ARBA" id="ARBA00050665"/>
    </source>
</evidence>
<dbReference type="GO" id="GO:0006515">
    <property type="term" value="P:protein quality control for misfolded or incompletely synthesized proteins"/>
    <property type="evidence" value="ECO:0007669"/>
    <property type="project" value="UniProtKB-UniRule"/>
</dbReference>
<dbReference type="GO" id="GO:0004252">
    <property type="term" value="F:serine-type endopeptidase activity"/>
    <property type="evidence" value="ECO:0007669"/>
    <property type="project" value="UniProtKB-UniRule"/>
</dbReference>
<dbReference type="Gene3D" id="3.30.230.10">
    <property type="match status" value="1"/>
</dbReference>
<keyword evidence="18" id="KW-1185">Reference proteome</keyword>
<dbReference type="SMART" id="SM00382">
    <property type="entry name" value="AAA"/>
    <property type="match status" value="1"/>
</dbReference>
<comment type="function">
    <text evidence="10">ATP-dependent serine protease that mediates the selective degradation of mutant and abnormal proteins as well as certain short-lived regulatory proteins. Required for cellular homeostasis and for survival from DNA damage and developmental changes induced by stress. Degrades polypeptides processively to yield small peptide fragments that are 5 to 10 amino acids long. Binds to DNA in a double-stranded, site-specific manner.</text>
</comment>
<dbReference type="PROSITE" id="PS51787">
    <property type="entry name" value="LON_N"/>
    <property type="match status" value="1"/>
</dbReference>
<evidence type="ECO:0000256" key="8">
    <source>
        <dbReference type="ARBA" id="ARBA00023016"/>
    </source>
</evidence>
<dbReference type="InterPro" id="IPR027065">
    <property type="entry name" value="Lon_Prtase"/>
</dbReference>
<evidence type="ECO:0000256" key="11">
    <source>
        <dbReference type="PIRNR" id="PIRNR001174"/>
    </source>
</evidence>
<comment type="catalytic activity">
    <reaction evidence="9 10 11 14">
        <text>Hydrolysis of proteins in presence of ATP.</text>
        <dbReference type="EC" id="3.4.21.53"/>
    </reaction>
</comment>
<dbReference type="Pfam" id="PF02190">
    <property type="entry name" value="LON_substr_bdg"/>
    <property type="match status" value="1"/>
</dbReference>
<dbReference type="CDD" id="cd19500">
    <property type="entry name" value="RecA-like_Lon"/>
    <property type="match status" value="1"/>
</dbReference>
<feature type="active site" evidence="10 12">
    <location>
        <position position="741"/>
    </location>
</feature>
<proteinExistence type="evidence at transcript level"/>
<dbReference type="HAMAP" id="MF_01973">
    <property type="entry name" value="lon_bact"/>
    <property type="match status" value="1"/>
</dbReference>
<evidence type="ECO:0000256" key="13">
    <source>
        <dbReference type="PIRSR" id="PIRSR001174-2"/>
    </source>
</evidence>
<keyword evidence="5 10" id="KW-0378">Hydrolase</keyword>
<keyword evidence="3 10" id="KW-0645">Protease</keyword>
<dbReference type="AlphaFoldDB" id="E8LMQ6"/>
<comment type="subunit">
    <text evidence="10 11">Homohexamer. Organized in a ring with a central cavity.</text>
</comment>
<dbReference type="SUPFAM" id="SSF52540">
    <property type="entry name" value="P-loop containing nucleoside triphosphate hydrolases"/>
    <property type="match status" value="1"/>
</dbReference>
<dbReference type="Gene3D" id="1.10.8.60">
    <property type="match status" value="1"/>
</dbReference>
<evidence type="ECO:0000256" key="10">
    <source>
        <dbReference type="HAMAP-Rule" id="MF_01973"/>
    </source>
</evidence>
<feature type="active site" evidence="10 12">
    <location>
        <position position="698"/>
    </location>
</feature>
<dbReference type="NCBIfam" id="TIGR00763">
    <property type="entry name" value="lon"/>
    <property type="match status" value="1"/>
</dbReference>
<accession>E8LMQ6</accession>
<dbReference type="eggNOG" id="COG0466">
    <property type="taxonomic scope" value="Bacteria"/>
</dbReference>
<dbReference type="InterPro" id="IPR027543">
    <property type="entry name" value="Lon_bac"/>
</dbReference>
<evidence type="ECO:0000256" key="6">
    <source>
        <dbReference type="ARBA" id="ARBA00022825"/>
    </source>
</evidence>
<dbReference type="SUPFAM" id="SSF54211">
    <property type="entry name" value="Ribosomal protein S5 domain 2-like"/>
    <property type="match status" value="1"/>
</dbReference>
<dbReference type="RefSeq" id="WP_009144194.1">
    <property type="nucleotide sequence ID" value="NZ_GL831068.1"/>
</dbReference>
<dbReference type="InterPro" id="IPR003111">
    <property type="entry name" value="Lon_prtase_N"/>
</dbReference>
<dbReference type="InterPro" id="IPR003959">
    <property type="entry name" value="ATPase_AAA_core"/>
</dbReference>
<dbReference type="Gene3D" id="2.30.130.40">
    <property type="entry name" value="LON domain-like"/>
    <property type="match status" value="1"/>
</dbReference>
<dbReference type="EMBL" id="AEVO01000145">
    <property type="protein sequence ID" value="EFY06193.1"/>
    <property type="molecule type" value="Genomic_DNA"/>
</dbReference>
<reference evidence="17 18" key="1">
    <citation type="submission" date="2011-01" db="EMBL/GenBank/DDBJ databases">
        <authorList>
            <person name="Weinstock G."/>
            <person name="Sodergren E."/>
            <person name="Clifton S."/>
            <person name="Fulton L."/>
            <person name="Fulton B."/>
            <person name="Courtney L."/>
            <person name="Fronick C."/>
            <person name="Harrison M."/>
            <person name="Strong C."/>
            <person name="Farmer C."/>
            <person name="Delahaunty K."/>
            <person name="Markovic C."/>
            <person name="Hall O."/>
            <person name="Minx P."/>
            <person name="Tomlinson C."/>
            <person name="Mitreva M."/>
            <person name="Hou S."/>
            <person name="Chen J."/>
            <person name="Wollam A."/>
            <person name="Pepin K.H."/>
            <person name="Johnson M."/>
            <person name="Bhonagiri V."/>
            <person name="Zhang X."/>
            <person name="Suruliraj S."/>
            <person name="Warren W."/>
            <person name="Chinwalla A."/>
            <person name="Mardis E.R."/>
            <person name="Wilson R.K."/>
        </authorList>
    </citation>
    <scope>NUCLEOTIDE SEQUENCE [LARGE SCALE GENOMIC DNA]</scope>
    <source>
        <strain evidence="18">DSM 22608 / JCM 16073 / KCTC 15190 / YIT 12066</strain>
    </source>
</reference>
<dbReference type="InterPro" id="IPR027417">
    <property type="entry name" value="P-loop_NTPase"/>
</dbReference>
<dbReference type="Pfam" id="PF05362">
    <property type="entry name" value="Lon_C"/>
    <property type="match status" value="1"/>
</dbReference>
<comment type="caution">
    <text evidence="17">The sequence shown here is derived from an EMBL/GenBank/DDBJ whole genome shotgun (WGS) entry which is preliminary data.</text>
</comment>
<dbReference type="Gene3D" id="1.20.5.5270">
    <property type="match status" value="1"/>
</dbReference>
<dbReference type="Pfam" id="PF00004">
    <property type="entry name" value="AAA"/>
    <property type="match status" value="1"/>
</dbReference>
<dbReference type="GO" id="GO:0034605">
    <property type="term" value="P:cellular response to heat"/>
    <property type="evidence" value="ECO:0007669"/>
    <property type="project" value="UniProtKB-UniRule"/>
</dbReference>
<dbReference type="InterPro" id="IPR046336">
    <property type="entry name" value="Lon_prtase_N_sf"/>
</dbReference>
<keyword evidence="2 10" id="KW-0963">Cytoplasm</keyword>
<evidence type="ECO:0000259" key="15">
    <source>
        <dbReference type="PROSITE" id="PS51786"/>
    </source>
</evidence>
<dbReference type="PROSITE" id="PS51786">
    <property type="entry name" value="LON_PROTEOLYTIC"/>
    <property type="match status" value="1"/>
</dbReference>
<dbReference type="GO" id="GO:0043565">
    <property type="term" value="F:sequence-specific DNA binding"/>
    <property type="evidence" value="ECO:0007669"/>
    <property type="project" value="UniProtKB-UniRule"/>
</dbReference>
<evidence type="ECO:0000256" key="4">
    <source>
        <dbReference type="ARBA" id="ARBA00022741"/>
    </source>
</evidence>
<evidence type="ECO:0000256" key="1">
    <source>
        <dbReference type="ARBA" id="ARBA00004496"/>
    </source>
</evidence>
<dbReference type="InterPro" id="IPR015947">
    <property type="entry name" value="PUA-like_sf"/>
</dbReference>
<dbReference type="InterPro" id="IPR020568">
    <property type="entry name" value="Ribosomal_Su5_D2-typ_SF"/>
</dbReference>
<dbReference type="EC" id="3.4.21.53" evidence="10 11"/>
<comment type="subcellular location">
    <subcellularLocation>
        <location evidence="1 10 11">Cytoplasm</location>
    </subcellularLocation>
</comment>
<dbReference type="SUPFAM" id="SSF88697">
    <property type="entry name" value="PUA domain-like"/>
    <property type="match status" value="1"/>
</dbReference>
<dbReference type="PIRSF" id="PIRSF001174">
    <property type="entry name" value="Lon_proteas"/>
    <property type="match status" value="1"/>
</dbReference>
<dbReference type="GO" id="GO:0005737">
    <property type="term" value="C:cytoplasm"/>
    <property type="evidence" value="ECO:0007669"/>
    <property type="project" value="UniProtKB-SubCell"/>
</dbReference>
<evidence type="ECO:0000256" key="12">
    <source>
        <dbReference type="PIRSR" id="PIRSR001174-1"/>
    </source>
</evidence>
<evidence type="ECO:0000256" key="2">
    <source>
        <dbReference type="ARBA" id="ARBA00022490"/>
    </source>
</evidence>
<evidence type="ECO:0000313" key="17">
    <source>
        <dbReference type="EMBL" id="EFY06193.1"/>
    </source>
</evidence>
<comment type="induction">
    <text evidence="10">By heat shock.</text>
</comment>
<dbReference type="OrthoDB" id="9803599at2"/>
<dbReference type="InterPro" id="IPR008269">
    <property type="entry name" value="Lon_proteolytic"/>
</dbReference>
<dbReference type="PANTHER" id="PTHR10046">
    <property type="entry name" value="ATP DEPENDENT LON PROTEASE FAMILY MEMBER"/>
    <property type="match status" value="1"/>
</dbReference>
<protein>
    <recommendedName>
        <fullName evidence="10 11">Lon protease</fullName>
        <ecNumber evidence="10 11">3.4.21.53</ecNumber>
    </recommendedName>
    <alternativeName>
        <fullName evidence="10">ATP-dependent protease La</fullName>
    </alternativeName>
</protein>
<dbReference type="Gene3D" id="3.40.50.300">
    <property type="entry name" value="P-loop containing nucleotide triphosphate hydrolases"/>
    <property type="match status" value="1"/>
</dbReference>
<evidence type="ECO:0000256" key="3">
    <source>
        <dbReference type="ARBA" id="ARBA00022670"/>
    </source>
</evidence>
<dbReference type="PRINTS" id="PR00830">
    <property type="entry name" value="ENDOLAPTASE"/>
</dbReference>
<dbReference type="Proteomes" id="UP000018458">
    <property type="component" value="Unassembled WGS sequence"/>
</dbReference>
<evidence type="ECO:0000256" key="5">
    <source>
        <dbReference type="ARBA" id="ARBA00022801"/>
    </source>
</evidence>
<dbReference type="Pfam" id="PF22667">
    <property type="entry name" value="Lon_lid"/>
    <property type="match status" value="1"/>
</dbReference>
<dbReference type="FunFam" id="3.40.50.300:FF:000021">
    <property type="entry name" value="Lon protease homolog"/>
    <property type="match status" value="1"/>
</dbReference>
<dbReference type="InterPro" id="IPR003593">
    <property type="entry name" value="AAA+_ATPase"/>
</dbReference>
<gene>
    <name evidence="10 17" type="primary">lon</name>
    <name evidence="17" type="ORF">HMPREF9444_02050</name>
</gene>
<evidence type="ECO:0000256" key="14">
    <source>
        <dbReference type="PROSITE-ProRule" id="PRU01122"/>
    </source>
</evidence>
<dbReference type="HOGENOM" id="CLU_004109_4_3_6"/>
<dbReference type="Gene3D" id="1.20.58.1480">
    <property type="match status" value="1"/>
</dbReference>
<dbReference type="InterPro" id="IPR004815">
    <property type="entry name" value="Lon_bac/euk-typ"/>
</dbReference>
<keyword evidence="8 10" id="KW-0346">Stress response</keyword>
<dbReference type="GO" id="GO:0004176">
    <property type="term" value="F:ATP-dependent peptidase activity"/>
    <property type="evidence" value="ECO:0007669"/>
    <property type="project" value="UniProtKB-UniRule"/>
</dbReference>
<feature type="binding site" evidence="10 13">
    <location>
        <begin position="369"/>
        <end position="376"/>
    </location>
    <ligand>
        <name>ATP</name>
        <dbReference type="ChEBI" id="CHEBI:30616"/>
    </ligand>
</feature>
<feature type="domain" description="Lon proteolytic" evidence="15">
    <location>
        <begin position="611"/>
        <end position="792"/>
    </location>
</feature>
<feature type="domain" description="Lon N-terminal" evidence="16">
    <location>
        <begin position="12"/>
        <end position="217"/>
    </location>
</feature>
<dbReference type="InterPro" id="IPR054594">
    <property type="entry name" value="Lon_lid"/>
</dbReference>
<organism evidence="17 18">
    <name type="scientific">Succinatimonas hippei (strain DSM 22608 / JCM 16073 / KCTC 15190 / YIT 12066)</name>
    <dbReference type="NCBI Taxonomy" id="762983"/>
    <lineage>
        <taxon>Bacteria</taxon>
        <taxon>Pseudomonadati</taxon>
        <taxon>Pseudomonadota</taxon>
        <taxon>Gammaproteobacteria</taxon>
        <taxon>Aeromonadales</taxon>
        <taxon>Succinivibrionaceae</taxon>
        <taxon>Succinatimonas</taxon>
    </lineage>
</organism>
<dbReference type="SMART" id="SM00464">
    <property type="entry name" value="LON"/>
    <property type="match status" value="1"/>
</dbReference>
<dbReference type="InterPro" id="IPR014721">
    <property type="entry name" value="Ribsml_uS5_D2-typ_fold_subgr"/>
</dbReference>
<dbReference type="STRING" id="762983.HMPREF9444_02050"/>
<keyword evidence="4 10" id="KW-0547">Nucleotide-binding</keyword>
<keyword evidence="6 10" id="KW-0720">Serine protease</keyword>
<evidence type="ECO:0000313" key="18">
    <source>
        <dbReference type="Proteomes" id="UP000018458"/>
    </source>
</evidence>
<sequence length="822" mass="92374">MSEKQLNEFKTLPLITLRGLTITPHSNVQIIAARDQSIEAFKAAIESDSREIAIFCQLFDTDEAPSSDRLQKIGVLCHVLSGDSRIPDNYRSLIYGFKRIKLLNIIDDPKVRYRQAEIAILEEPQIDLKIEKEYLDALQSALLYAMQHSENCARPLIDGTVPNDMVENIKNQQKLNVLTDMLCQVLTLDPAEKRQMLETLSAVERAKVLIALLNGYSYKAELDNRIREEARLSMEKNQKDYYLNEQLKAIKHELDLDIDDEDEIAEYKEKLKNLKAPQNVKKKIEKELKKLSVMNNNAAEGTIVRNYIDTLLNIPWEQGDEVNSDLVKAREVLDADHYGLEKVKDRILEFLAVQSRTDNNRGSILCLMGPPGIGKTSLCASIAKATGRKYVRVALGGMHDESEIRGHRRTYIGAMPGRIIQNISKVGVNNPLFLLDEIDKVSNSLHGDPESALLEVLDPEQNKSFTDNYVELEYDLSKVFFIATANSYNIAQPLLDRMEIIDLSSYTEEEKFHIAKEHLIKKQMHLTALTDREFSITDEAIYELIRYYTHEAGVRGLERIINELCRKTVKEMMMSKTAKKTKTTKKRIITIKTLEKLLGPRRFDFTSKLKENKVGLVNGLAWTSLGGDILQLEAVANEGKGKHLLTGKLGEVMKESISAATTLVRSRSSLLHLDKEFFEKCDLHIHVPEGATPKEGPSAGVGMVTAIVSAITGNPVRADVAMTGEITLRGDVLPIGGLKEKLLAALRGGIKIALIPKDNEKDLWDIPANVKRGMKIIPVSKIDEVLKIALVNDPFSFIPTTVWKEQICKSNEENSGKIIPQA</sequence>
<name>E8LMQ6_SUCHY</name>
<keyword evidence="7 10" id="KW-0067">ATP-binding</keyword>